<accession>A0ABY6UPK2</accession>
<dbReference type="Pfam" id="PF21858">
    <property type="entry name" value="DUF6914"/>
    <property type="match status" value="1"/>
</dbReference>
<dbReference type="Proteomes" id="UP000766486">
    <property type="component" value="Unassembled WGS sequence"/>
</dbReference>
<comment type="caution">
    <text evidence="1">The sequence shown here is derived from an EMBL/GenBank/DDBJ whole genome shotgun (WGS) entry which is preliminary data.</text>
</comment>
<reference evidence="1 2" key="1">
    <citation type="submission" date="2019-06" db="EMBL/GenBank/DDBJ databases">
        <authorList>
            <person name="Broberg M."/>
        </authorList>
    </citation>
    <scope>NUCLEOTIDE SEQUENCE [LARGE SCALE GENOMIC DNA]</scope>
</reference>
<gene>
    <name evidence="1" type="ORF">CLO192961_LOCUS320717</name>
</gene>
<evidence type="ECO:0000313" key="2">
    <source>
        <dbReference type="Proteomes" id="UP000766486"/>
    </source>
</evidence>
<proteinExistence type="predicted"/>
<keyword evidence="2" id="KW-1185">Reference proteome</keyword>
<protein>
    <submittedName>
        <fullName evidence="1">Uncharacterized protein</fullName>
    </submittedName>
</protein>
<name>A0ABY6UPK2_BIOOC</name>
<dbReference type="EMBL" id="CABFNS010000844">
    <property type="protein sequence ID" value="VUC32090.1"/>
    <property type="molecule type" value="Genomic_DNA"/>
</dbReference>
<organism evidence="1 2">
    <name type="scientific">Bionectria ochroleuca</name>
    <name type="common">Gliocladium roseum</name>
    <dbReference type="NCBI Taxonomy" id="29856"/>
    <lineage>
        <taxon>Eukaryota</taxon>
        <taxon>Fungi</taxon>
        <taxon>Dikarya</taxon>
        <taxon>Ascomycota</taxon>
        <taxon>Pezizomycotina</taxon>
        <taxon>Sordariomycetes</taxon>
        <taxon>Hypocreomycetidae</taxon>
        <taxon>Hypocreales</taxon>
        <taxon>Bionectriaceae</taxon>
        <taxon>Clonostachys</taxon>
    </lineage>
</organism>
<dbReference type="InterPro" id="IPR054208">
    <property type="entry name" value="DUF6914"/>
</dbReference>
<sequence length="193" mass="22449">MRCPFASTRKAMGRYQLYVALYARAGKSHMKGEEDKYYWAFVVAPKTETNDTCGIRFGVKQVLQRTAEGAAPMPVWVHEQINMQMSRAPMMVGRILIGDVCDVDRLRSILQEVRFRPDIRGWNWVMWMRDAFEELMRQRKVLGRSVKSWAIIQVTAMQYVEEKKAAHRFDGTVGYSMDLTPTWDMLRGVEVTE</sequence>
<evidence type="ECO:0000313" key="1">
    <source>
        <dbReference type="EMBL" id="VUC32090.1"/>
    </source>
</evidence>